<evidence type="ECO:0000313" key="1">
    <source>
        <dbReference type="EMBL" id="VEN55535.1"/>
    </source>
</evidence>
<sequence length="36" mass="4053">MFDVHVPRSSFGLTATTCQRGKCWATTSSYWCHSSL</sequence>
<name>A0A653D611_CALMS</name>
<dbReference type="AlphaFoldDB" id="A0A653D611"/>
<keyword evidence="2" id="KW-1185">Reference proteome</keyword>
<reference evidence="1 2" key="1">
    <citation type="submission" date="2019-01" db="EMBL/GenBank/DDBJ databases">
        <authorList>
            <person name="Sayadi A."/>
        </authorList>
    </citation>
    <scope>NUCLEOTIDE SEQUENCE [LARGE SCALE GENOMIC DNA]</scope>
</reference>
<evidence type="ECO:0000313" key="2">
    <source>
        <dbReference type="Proteomes" id="UP000410492"/>
    </source>
</evidence>
<proteinExistence type="predicted"/>
<accession>A0A653D611</accession>
<protein>
    <submittedName>
        <fullName evidence="1">Uncharacterized protein</fullName>
    </submittedName>
</protein>
<dbReference type="Proteomes" id="UP000410492">
    <property type="component" value="Unassembled WGS sequence"/>
</dbReference>
<dbReference type="EMBL" id="CAACVG010010316">
    <property type="protein sequence ID" value="VEN55535.1"/>
    <property type="molecule type" value="Genomic_DNA"/>
</dbReference>
<organism evidence="1 2">
    <name type="scientific">Callosobruchus maculatus</name>
    <name type="common">Southern cowpea weevil</name>
    <name type="synonym">Pulse bruchid</name>
    <dbReference type="NCBI Taxonomy" id="64391"/>
    <lineage>
        <taxon>Eukaryota</taxon>
        <taxon>Metazoa</taxon>
        <taxon>Ecdysozoa</taxon>
        <taxon>Arthropoda</taxon>
        <taxon>Hexapoda</taxon>
        <taxon>Insecta</taxon>
        <taxon>Pterygota</taxon>
        <taxon>Neoptera</taxon>
        <taxon>Endopterygota</taxon>
        <taxon>Coleoptera</taxon>
        <taxon>Polyphaga</taxon>
        <taxon>Cucujiformia</taxon>
        <taxon>Chrysomeloidea</taxon>
        <taxon>Chrysomelidae</taxon>
        <taxon>Bruchinae</taxon>
        <taxon>Bruchini</taxon>
        <taxon>Callosobruchus</taxon>
    </lineage>
</organism>
<gene>
    <name evidence="1" type="ORF">CALMAC_LOCUS14688</name>
</gene>